<gene>
    <name evidence="1" type="ORF">LYPA_23C004624</name>
</gene>
<dbReference type="EMBL" id="CAAGRJ010004176">
    <property type="protein sequence ID" value="VFV22143.1"/>
    <property type="molecule type" value="Genomic_DNA"/>
</dbReference>
<protein>
    <submittedName>
        <fullName evidence="1">Uncharacterized protein</fullName>
    </submittedName>
</protein>
<keyword evidence="2" id="KW-1185">Reference proteome</keyword>
<dbReference type="Proteomes" id="UP000386466">
    <property type="component" value="Unassembled WGS sequence"/>
</dbReference>
<reference evidence="1 2" key="1">
    <citation type="submission" date="2019-01" db="EMBL/GenBank/DDBJ databases">
        <authorList>
            <person name="Alioto T."/>
            <person name="Alioto T."/>
        </authorList>
    </citation>
    <scope>NUCLEOTIDE SEQUENCE [LARGE SCALE GENOMIC DNA]</scope>
</reference>
<sequence length="53" mass="5936">MALGWKTKSKQNLINKSPWNQTMRRHGHHLGTVGNKRITTCSLSKSPVHSQGP</sequence>
<accession>A0A485MQR1</accession>
<dbReference type="AlphaFoldDB" id="A0A485MQR1"/>
<evidence type="ECO:0000313" key="2">
    <source>
        <dbReference type="Proteomes" id="UP000386466"/>
    </source>
</evidence>
<name>A0A485MQR1_LYNPA</name>
<proteinExistence type="predicted"/>
<evidence type="ECO:0000313" key="1">
    <source>
        <dbReference type="EMBL" id="VFV22143.1"/>
    </source>
</evidence>
<organism evidence="1 2">
    <name type="scientific">Lynx pardinus</name>
    <name type="common">Iberian lynx</name>
    <name type="synonym">Felis pardina</name>
    <dbReference type="NCBI Taxonomy" id="191816"/>
    <lineage>
        <taxon>Eukaryota</taxon>
        <taxon>Metazoa</taxon>
        <taxon>Chordata</taxon>
        <taxon>Craniata</taxon>
        <taxon>Vertebrata</taxon>
        <taxon>Euteleostomi</taxon>
        <taxon>Mammalia</taxon>
        <taxon>Eutheria</taxon>
        <taxon>Laurasiatheria</taxon>
        <taxon>Carnivora</taxon>
        <taxon>Feliformia</taxon>
        <taxon>Felidae</taxon>
        <taxon>Felinae</taxon>
        <taxon>Lynx</taxon>
    </lineage>
</organism>